<accession>F8FI15</accession>
<dbReference type="PATRIC" id="fig|1036673.3.peg.4447"/>
<evidence type="ECO:0000256" key="2">
    <source>
        <dbReference type="SAM" id="SignalP"/>
    </source>
</evidence>
<keyword evidence="1" id="KW-0472">Membrane</keyword>
<protein>
    <recommendedName>
        <fullName evidence="5">Integral membrane protein</fullName>
    </recommendedName>
</protein>
<evidence type="ECO:0000313" key="3">
    <source>
        <dbReference type="EMBL" id="AEI43357.1"/>
    </source>
</evidence>
<feature type="transmembrane region" description="Helical" evidence="1">
    <location>
        <begin position="39"/>
        <end position="60"/>
    </location>
</feature>
<feature type="signal peptide" evidence="2">
    <location>
        <begin position="1"/>
        <end position="23"/>
    </location>
</feature>
<keyword evidence="2" id="KW-0732">Signal</keyword>
<evidence type="ECO:0000256" key="1">
    <source>
        <dbReference type="SAM" id="Phobius"/>
    </source>
</evidence>
<sequence>MKMKLASFVILGTLLLVPSIASAEVTGGNVGIGLTPGRLGAIVAAVVGLISAVLGGLSLARSAGRFGSGSGRAGAIAAAVVGLIGIVLAGLHLANTPGGFGTGNGRAGAIVAIVVGLAGMVLAGLTLARSRK</sequence>
<name>F8FI15_PAEMK</name>
<reference evidence="4" key="1">
    <citation type="submission" date="2011-06" db="EMBL/GenBank/DDBJ databases">
        <title>Complete genome sequence of Paenibacillus mucilaginosus KNP414.</title>
        <authorList>
            <person name="Wang J."/>
            <person name="Hu S."/>
            <person name="Hu X."/>
            <person name="Zhang B."/>
            <person name="Dong D."/>
            <person name="Zhang S."/>
            <person name="Zhao K."/>
            <person name="Wu D."/>
        </authorList>
    </citation>
    <scope>NUCLEOTIDE SEQUENCE [LARGE SCALE GENOMIC DNA]</scope>
    <source>
        <strain evidence="4">KNP414</strain>
    </source>
</reference>
<dbReference type="HOGENOM" id="CLU_141456_2_0_9"/>
<dbReference type="RefSeq" id="WP_013918510.1">
    <property type="nucleotide sequence ID" value="NC_015690.1"/>
</dbReference>
<organism evidence="3 4">
    <name type="scientific">Paenibacillus mucilaginosus (strain KNP414)</name>
    <dbReference type="NCBI Taxonomy" id="1036673"/>
    <lineage>
        <taxon>Bacteria</taxon>
        <taxon>Bacillati</taxon>
        <taxon>Bacillota</taxon>
        <taxon>Bacilli</taxon>
        <taxon>Bacillales</taxon>
        <taxon>Paenibacillaceae</taxon>
        <taxon>Paenibacillus</taxon>
    </lineage>
</organism>
<dbReference type="EMBL" id="CP002869">
    <property type="protein sequence ID" value="AEI43357.1"/>
    <property type="molecule type" value="Genomic_DNA"/>
</dbReference>
<dbReference type="Pfam" id="PF19733">
    <property type="entry name" value="DUF6223"/>
    <property type="match status" value="1"/>
</dbReference>
<keyword evidence="1" id="KW-0812">Transmembrane</keyword>
<dbReference type="AlphaFoldDB" id="F8FI15"/>
<feature type="chain" id="PRO_5003370673" description="Integral membrane protein" evidence="2">
    <location>
        <begin position="24"/>
        <end position="132"/>
    </location>
</feature>
<evidence type="ECO:0000313" key="4">
    <source>
        <dbReference type="Proteomes" id="UP000006620"/>
    </source>
</evidence>
<evidence type="ECO:0008006" key="5">
    <source>
        <dbReference type="Google" id="ProtNLM"/>
    </source>
</evidence>
<proteinExistence type="predicted"/>
<dbReference type="KEGG" id="pms:KNP414_04831"/>
<gene>
    <name evidence="3" type="ordered locus">KNP414_04831</name>
</gene>
<reference evidence="3 4" key="2">
    <citation type="journal article" date="2013" name="Genome Announc.">
        <title>Genome Sequence of Growth-Improving Paenibacillus mucilaginosus Strain KNP414.</title>
        <authorList>
            <person name="Lu J.J."/>
            <person name="Wang J.F."/>
            <person name="Hu X.F."/>
        </authorList>
    </citation>
    <scope>NUCLEOTIDE SEQUENCE [LARGE SCALE GENOMIC DNA]</scope>
    <source>
        <strain evidence="3 4">KNP414</strain>
    </source>
</reference>
<feature type="transmembrane region" description="Helical" evidence="1">
    <location>
        <begin position="106"/>
        <end position="128"/>
    </location>
</feature>
<dbReference type="Proteomes" id="UP000006620">
    <property type="component" value="Chromosome"/>
</dbReference>
<feature type="transmembrane region" description="Helical" evidence="1">
    <location>
        <begin position="72"/>
        <end position="94"/>
    </location>
</feature>
<dbReference type="InterPro" id="IPR045770">
    <property type="entry name" value="DUF6223"/>
</dbReference>
<keyword evidence="1" id="KW-1133">Transmembrane helix</keyword>